<dbReference type="Pfam" id="PF05362">
    <property type="entry name" value="Lon_C"/>
    <property type="match status" value="1"/>
</dbReference>
<dbReference type="EMBL" id="LROR01000026">
    <property type="protein sequence ID" value="OBR97378.1"/>
    <property type="molecule type" value="Genomic_DNA"/>
</dbReference>
<evidence type="ECO:0000313" key="4">
    <source>
        <dbReference type="EMBL" id="OAA89270.1"/>
    </source>
</evidence>
<evidence type="ECO:0000256" key="2">
    <source>
        <dbReference type="PROSITE-ProRule" id="PRU01122"/>
    </source>
</evidence>
<name>A0A170NIE4_9CLOT</name>
<dbReference type="PANTHER" id="PTHR10046">
    <property type="entry name" value="ATP DEPENDENT LON PROTEASE FAMILY MEMBER"/>
    <property type="match status" value="1"/>
</dbReference>
<feature type="active site" evidence="2">
    <location>
        <position position="646"/>
    </location>
</feature>
<reference evidence="5 7" key="2">
    <citation type="journal article" date="2016" name="Front. Microbiol.">
        <title>Industrial Acetogenic Biocatalysts: A Comparative Metabolic and Genomic Analysis.</title>
        <authorList>
            <person name="Bengelsdorf F."/>
            <person name="Poehlein A."/>
            <person name="Sonja S."/>
            <person name="Erz C."/>
            <person name="Hummel T."/>
            <person name="Hoffmeister S."/>
            <person name="Daniel R."/>
            <person name="Durre P."/>
        </authorList>
    </citation>
    <scope>NUCLEOTIDE SEQUENCE [LARGE SCALE GENOMIC DNA]</scope>
    <source>
        <strain evidence="5 7">PTA-10522</strain>
    </source>
</reference>
<feature type="active site" evidence="2">
    <location>
        <position position="689"/>
    </location>
</feature>
<organism evidence="4 6">
    <name type="scientific">Clostridium coskatii</name>
    <dbReference type="NCBI Taxonomy" id="1705578"/>
    <lineage>
        <taxon>Bacteria</taxon>
        <taxon>Bacillati</taxon>
        <taxon>Bacillota</taxon>
        <taxon>Clostridia</taxon>
        <taxon>Eubacteriales</taxon>
        <taxon>Clostridiaceae</taxon>
        <taxon>Clostridium</taxon>
    </lineage>
</organism>
<comment type="caution">
    <text evidence="4">The sequence shown here is derived from an EMBL/GenBank/DDBJ whole genome shotgun (WGS) entry which is preliminary data.</text>
</comment>
<reference evidence="4 6" key="1">
    <citation type="journal article" date="2015" name="Biotechnol. Bioeng.">
        <title>Genome sequence and phenotypic characterization of Caulobacter segnis.</title>
        <authorList>
            <person name="Patel S."/>
            <person name="Fletcher B."/>
            <person name="Scott D.C."/>
            <person name="Ely B."/>
        </authorList>
    </citation>
    <scope>NUCLEOTIDE SEQUENCE [LARGE SCALE GENOMIC DNA]</scope>
    <source>
        <strain evidence="4 6">PS02</strain>
    </source>
</reference>
<dbReference type="RefSeq" id="WP_063602209.1">
    <property type="nucleotide sequence ID" value="NZ_LITQ01000034.1"/>
</dbReference>
<protein>
    <recommendedName>
        <fullName evidence="2">endopeptidase La</fullName>
        <ecNumber evidence="2">3.4.21.53</ecNumber>
    </recommendedName>
</protein>
<dbReference type="Proteomes" id="UP000077384">
    <property type="component" value="Unassembled WGS sequence"/>
</dbReference>
<evidence type="ECO:0000313" key="6">
    <source>
        <dbReference type="Proteomes" id="UP000077384"/>
    </source>
</evidence>
<dbReference type="AlphaFoldDB" id="A0A170NIE4"/>
<dbReference type="Pfam" id="PF13654">
    <property type="entry name" value="AAA_32"/>
    <property type="match status" value="1"/>
</dbReference>
<dbReference type="GO" id="GO:0030163">
    <property type="term" value="P:protein catabolic process"/>
    <property type="evidence" value="ECO:0007669"/>
    <property type="project" value="InterPro"/>
</dbReference>
<evidence type="ECO:0000256" key="1">
    <source>
        <dbReference type="ARBA" id="ARBA00022670"/>
    </source>
</evidence>
<proteinExistence type="inferred from homology"/>
<dbReference type="InterPro" id="IPR020568">
    <property type="entry name" value="Ribosomal_Su5_D2-typ_SF"/>
</dbReference>
<accession>A0A170NIE4</accession>
<dbReference type="InterPro" id="IPR041699">
    <property type="entry name" value="AAA_32"/>
</dbReference>
<dbReference type="PRINTS" id="PR00830">
    <property type="entry name" value="ENDOLAPTASE"/>
</dbReference>
<dbReference type="PROSITE" id="PS51786">
    <property type="entry name" value="LON_PROTEOLYTIC"/>
    <property type="match status" value="1"/>
</dbReference>
<comment type="catalytic activity">
    <reaction evidence="2">
        <text>Hydrolysis of proteins in presence of ATP.</text>
        <dbReference type="EC" id="3.4.21.53"/>
    </reaction>
</comment>
<dbReference type="InterPro" id="IPR027065">
    <property type="entry name" value="Lon_Prtase"/>
</dbReference>
<dbReference type="GO" id="GO:0006508">
    <property type="term" value="P:proteolysis"/>
    <property type="evidence" value="ECO:0007669"/>
    <property type="project" value="UniProtKB-KW"/>
</dbReference>
<dbReference type="GO" id="GO:0004252">
    <property type="term" value="F:serine-type endopeptidase activity"/>
    <property type="evidence" value="ECO:0007669"/>
    <property type="project" value="UniProtKB-UniRule"/>
</dbReference>
<feature type="domain" description="Lon proteolytic" evidence="3">
    <location>
        <begin position="556"/>
        <end position="751"/>
    </location>
</feature>
<keyword evidence="1 2" id="KW-0645">Protease</keyword>
<dbReference type="EMBL" id="LITQ01000034">
    <property type="protein sequence ID" value="OAA89270.1"/>
    <property type="molecule type" value="Genomic_DNA"/>
</dbReference>
<dbReference type="SUPFAM" id="SSF54211">
    <property type="entry name" value="Ribosomal protein S5 domain 2-like"/>
    <property type="match status" value="1"/>
</dbReference>
<dbReference type="InterPro" id="IPR014721">
    <property type="entry name" value="Ribsml_uS5_D2-typ_fold_subgr"/>
</dbReference>
<dbReference type="EC" id="3.4.21.53" evidence="2"/>
<keyword evidence="7" id="KW-1185">Reference proteome</keyword>
<dbReference type="InterPro" id="IPR008269">
    <property type="entry name" value="Lon_proteolytic"/>
</dbReference>
<dbReference type="Gene3D" id="3.40.50.300">
    <property type="entry name" value="P-loop containing nucleotide triphosphate hydrolases"/>
    <property type="match status" value="2"/>
</dbReference>
<dbReference type="InterPro" id="IPR027417">
    <property type="entry name" value="P-loop_NTPase"/>
</dbReference>
<dbReference type="GO" id="GO:0005524">
    <property type="term" value="F:ATP binding"/>
    <property type="evidence" value="ECO:0007669"/>
    <property type="project" value="InterPro"/>
</dbReference>
<evidence type="ECO:0000259" key="3">
    <source>
        <dbReference type="PROSITE" id="PS51786"/>
    </source>
</evidence>
<keyword evidence="2 4" id="KW-0378">Hydrolase</keyword>
<dbReference type="Gene3D" id="3.30.230.10">
    <property type="match status" value="1"/>
</dbReference>
<comment type="similarity">
    <text evidence="2">Belongs to the peptidase S16 family.</text>
</comment>
<gene>
    <name evidence="4" type="primary">lon_1</name>
    <name evidence="5" type="ORF">CLCOS_04360</name>
    <name evidence="4" type="ORF">WX73_02524</name>
</gene>
<sequence length="773" mass="89374">MNYRELPKDQIIYDFKLDDIDFSEDDRDDLNRNVNYMPEYSRVYENMRDALTIDKQGYNVYLIDEFSKDKLKNIKKFINETMKDKIELQDICYIVMKDIKNPKVLFLRSGKGKKLKNMLKKIQNIYANSTYEFYNGYEDKQKKLLVQNIQKKRSYLINKIVEMSKNEGFSLKITESGFSFVPLKENGKMMNEIEYESLDLEKKEQMVNKVNTLKIHAERILDKLKDMESYEMEKIKILIDEHYKKDTKKLKEEYFNVFSKDNKALEFLSNICNNIESEIKEIYSINYEDDVDNIRNIIYRYSVNVLVDNSDNDKLPIVFEEDPSINNLLGSIEYENKNGTYVTDPSLIRPGSLLKANGGILVLRVSSLLSNKGAYYYLKKSIISGKVDLNYNRGYLELLSLSGLKPEPIEFNEKIILIGDYHTYDLLYTYDEDFKKIFRIRAESKSILQMDRDAKKAFLYKVLSICKNNKLHPADEGAVKELAKFLSRKAENRDKLFMDDYDLERILIISDKRVCEDHRDFINEEDITNTAYKEEIIEGQVVDSYTEGQIFIDVKGKTVGQVNALSIIDTGYFNFGKPIRITCSCYKGNGNIIDIQKESDLSGKIHNKAINILKGHVKNLSGGYNRVPVDFYLSFEQIYGRVDGDSASVAELVSIISALTKISIKQNIAVTGSINQFGEIQPIGGVNEKIEGFFKICKVLDTTKGKGVLIPKSNASSLALKNEVEKEIADGNFHIYIMSNLKDAVEILMGENYDNVIHEARKELKKYYKNKEQ</sequence>
<dbReference type="Proteomes" id="UP000093694">
    <property type="component" value="Unassembled WGS sequence"/>
</dbReference>
<evidence type="ECO:0000313" key="5">
    <source>
        <dbReference type="EMBL" id="OBR97378.1"/>
    </source>
</evidence>
<evidence type="ECO:0000313" key="7">
    <source>
        <dbReference type="Proteomes" id="UP000093694"/>
    </source>
</evidence>
<dbReference type="PATRIC" id="fig|1705578.3.peg.2786"/>
<keyword evidence="2" id="KW-0720">Serine protease</keyword>
<dbReference type="GO" id="GO:0004176">
    <property type="term" value="F:ATP-dependent peptidase activity"/>
    <property type="evidence" value="ECO:0007669"/>
    <property type="project" value="UniProtKB-UniRule"/>
</dbReference>